<feature type="region of interest" description="Disordered" evidence="1">
    <location>
        <begin position="25"/>
        <end position="69"/>
    </location>
</feature>
<sequence>MWVTFATGECQRLKVRKREACTRGWKKWAESEGRERERAGRNGKKAGRGDLERRRNEDVEGVETGTVGPREDRSECIEILASAGLVKRVLERSKAKRPKGRVLLGQYPLRSLLLAGRSSDELNREKFDREQTRCGLNSFDRISIKDLPCESRREQNDKLRSAISWKIV</sequence>
<protein>
    <submittedName>
        <fullName evidence="2">Uncharacterized protein</fullName>
    </submittedName>
</protein>
<accession>A0A310SE38</accession>
<feature type="compositionally biased region" description="Basic and acidic residues" evidence="1">
    <location>
        <begin position="27"/>
        <end position="40"/>
    </location>
</feature>
<evidence type="ECO:0000313" key="3">
    <source>
        <dbReference type="Proteomes" id="UP000250275"/>
    </source>
</evidence>
<evidence type="ECO:0000256" key="1">
    <source>
        <dbReference type="SAM" id="MobiDB-lite"/>
    </source>
</evidence>
<organism evidence="2 3">
    <name type="scientific">Eufriesea mexicana</name>
    <dbReference type="NCBI Taxonomy" id="516756"/>
    <lineage>
        <taxon>Eukaryota</taxon>
        <taxon>Metazoa</taxon>
        <taxon>Ecdysozoa</taxon>
        <taxon>Arthropoda</taxon>
        <taxon>Hexapoda</taxon>
        <taxon>Insecta</taxon>
        <taxon>Pterygota</taxon>
        <taxon>Neoptera</taxon>
        <taxon>Endopterygota</taxon>
        <taxon>Hymenoptera</taxon>
        <taxon>Apocrita</taxon>
        <taxon>Aculeata</taxon>
        <taxon>Apoidea</taxon>
        <taxon>Anthophila</taxon>
        <taxon>Apidae</taxon>
        <taxon>Eufriesea</taxon>
    </lineage>
</organism>
<dbReference type="AlphaFoldDB" id="A0A310SE38"/>
<gene>
    <name evidence="2" type="ORF">WN48_09845</name>
</gene>
<dbReference type="EMBL" id="KQ760796">
    <property type="protein sequence ID" value="OAD58993.1"/>
    <property type="molecule type" value="Genomic_DNA"/>
</dbReference>
<name>A0A310SE38_9HYME</name>
<feature type="compositionally biased region" description="Basic and acidic residues" evidence="1">
    <location>
        <begin position="47"/>
        <end position="58"/>
    </location>
</feature>
<dbReference type="Proteomes" id="UP000250275">
    <property type="component" value="Unassembled WGS sequence"/>
</dbReference>
<keyword evidence="3" id="KW-1185">Reference proteome</keyword>
<evidence type="ECO:0000313" key="2">
    <source>
        <dbReference type="EMBL" id="OAD58993.1"/>
    </source>
</evidence>
<proteinExistence type="predicted"/>
<reference evidence="2 3" key="1">
    <citation type="submission" date="2015-07" db="EMBL/GenBank/DDBJ databases">
        <title>The genome of Eufriesea mexicana.</title>
        <authorList>
            <person name="Pan H."/>
            <person name="Kapheim K."/>
        </authorList>
    </citation>
    <scope>NUCLEOTIDE SEQUENCE [LARGE SCALE GENOMIC DNA]</scope>
    <source>
        <strain evidence="2">0111107269</strain>
        <tissue evidence="2">Whole body</tissue>
    </source>
</reference>